<evidence type="ECO:0000259" key="2">
    <source>
        <dbReference type="Pfam" id="PF01266"/>
    </source>
</evidence>
<sequence>MKRDVAIIGGGLTGCALAYFLAREGARVTVFEQYDINTQASGANAGSLHAQIIDASLFEDDGVDISTAVPSTRILIEAAKFWAALDAEFHERLEIHIKGGLVVADTDRQVELLKRKIDYERSQGLVVDFVDRDRLRVLAPYLTDQAKGGALCPLEGSANSLLSASLFSEKAKALGAEIHLFEPVQAIDRDPAGYRIVTDKRTVVSDIVVNCTGAGANRINGMLGFELPIWGIPYQATVTEPTEHFLDHILFYGGGGLTLKQTVRGAVIIGGGWEAEPLGAQNWSRTRIESLCGNMETCLRIVPRVGELRAVRSWTGYVNITADMQPIIGEVPGEPGFYVANFPYMGFTGGPFTGWAASQQVLGKPMNLDLGALSPARFANQGVGR</sequence>
<protein>
    <submittedName>
        <fullName evidence="3">Glycine/D-amino acid oxidase, deaminating</fullName>
    </submittedName>
</protein>
<gene>
    <name evidence="3" type="ORF">AGR7A_pAt20263</name>
</gene>
<accession>A0A1S7U9N0</accession>
<dbReference type="EMBL" id="FCNP01000049">
    <property type="protein sequence ID" value="CVI63519.1"/>
    <property type="molecule type" value="Genomic_DNA"/>
</dbReference>
<evidence type="ECO:0000313" key="4">
    <source>
        <dbReference type="Proteomes" id="UP000192140"/>
    </source>
</evidence>
<dbReference type="GO" id="GO:0005737">
    <property type="term" value="C:cytoplasm"/>
    <property type="evidence" value="ECO:0007669"/>
    <property type="project" value="TreeGrafter"/>
</dbReference>
<dbReference type="SUPFAM" id="SSF51905">
    <property type="entry name" value="FAD/NAD(P)-binding domain"/>
    <property type="match status" value="1"/>
</dbReference>
<organism evidence="3 4">
    <name type="scientific">Agrobacterium deltaense NCPPB 1641</name>
    <dbReference type="NCBI Taxonomy" id="1183425"/>
    <lineage>
        <taxon>Bacteria</taxon>
        <taxon>Pseudomonadati</taxon>
        <taxon>Pseudomonadota</taxon>
        <taxon>Alphaproteobacteria</taxon>
        <taxon>Hyphomicrobiales</taxon>
        <taxon>Rhizobiaceae</taxon>
        <taxon>Rhizobium/Agrobacterium group</taxon>
        <taxon>Agrobacterium</taxon>
    </lineage>
</organism>
<comment type="caution">
    <text evidence="3">The sequence shown here is derived from an EMBL/GenBank/DDBJ whole genome shotgun (WGS) entry which is preliminary data.</text>
</comment>
<keyword evidence="4" id="KW-1185">Reference proteome</keyword>
<dbReference type="InterPro" id="IPR006076">
    <property type="entry name" value="FAD-dep_OxRdtase"/>
</dbReference>
<proteinExistence type="predicted"/>
<dbReference type="InterPro" id="IPR036188">
    <property type="entry name" value="FAD/NAD-bd_sf"/>
</dbReference>
<reference evidence="3" key="1">
    <citation type="submission" date="2016-01" db="EMBL/GenBank/DDBJ databases">
        <authorList>
            <person name="Regsiter A."/>
            <person name="william w."/>
        </authorList>
    </citation>
    <scope>NUCLEOTIDE SEQUENCE</scope>
    <source>
        <strain evidence="3">NCPPB 1641</strain>
    </source>
</reference>
<dbReference type="Proteomes" id="UP000192140">
    <property type="component" value="Unassembled WGS sequence"/>
</dbReference>
<dbReference type="RefSeq" id="WP_162936154.1">
    <property type="nucleotide sequence ID" value="NZ_LT009777.1"/>
</dbReference>
<dbReference type="Pfam" id="PF01266">
    <property type="entry name" value="DAO"/>
    <property type="match status" value="1"/>
</dbReference>
<evidence type="ECO:0000256" key="1">
    <source>
        <dbReference type="ARBA" id="ARBA00023002"/>
    </source>
</evidence>
<evidence type="ECO:0000313" key="3">
    <source>
        <dbReference type="EMBL" id="CVI63519.1"/>
    </source>
</evidence>
<dbReference type="GO" id="GO:0016491">
    <property type="term" value="F:oxidoreductase activity"/>
    <property type="evidence" value="ECO:0007669"/>
    <property type="project" value="UniProtKB-KW"/>
</dbReference>
<dbReference type="AlphaFoldDB" id="A0A1S7U9N0"/>
<dbReference type="Gene3D" id="3.50.50.60">
    <property type="entry name" value="FAD/NAD(P)-binding domain"/>
    <property type="match status" value="1"/>
</dbReference>
<name>A0A1S7U9N0_9HYPH</name>
<dbReference type="Gene3D" id="3.30.9.10">
    <property type="entry name" value="D-Amino Acid Oxidase, subunit A, domain 2"/>
    <property type="match status" value="1"/>
</dbReference>
<feature type="domain" description="FAD dependent oxidoreductase" evidence="2">
    <location>
        <begin position="4"/>
        <end position="359"/>
    </location>
</feature>
<dbReference type="PROSITE" id="PS51257">
    <property type="entry name" value="PROKAR_LIPOPROTEIN"/>
    <property type="match status" value="1"/>
</dbReference>
<keyword evidence="1" id="KW-0560">Oxidoreductase</keyword>
<dbReference type="PANTHER" id="PTHR13847">
    <property type="entry name" value="SARCOSINE DEHYDROGENASE-RELATED"/>
    <property type="match status" value="1"/>
</dbReference>